<evidence type="ECO:0000256" key="3">
    <source>
        <dbReference type="ARBA" id="ARBA00023004"/>
    </source>
</evidence>
<evidence type="ECO:0000256" key="6">
    <source>
        <dbReference type="ARBA" id="ARBA00038001"/>
    </source>
</evidence>
<evidence type="ECO:0000256" key="5">
    <source>
        <dbReference type="ARBA" id="ARBA00034078"/>
    </source>
</evidence>
<dbReference type="GO" id="GO:0046872">
    <property type="term" value="F:metal ion binding"/>
    <property type="evidence" value="ECO:0007669"/>
    <property type="project" value="UniProtKB-KW"/>
</dbReference>
<dbReference type="EMBL" id="CP022992">
    <property type="protein sequence ID" value="ASW03931.1"/>
    <property type="molecule type" value="Genomic_DNA"/>
</dbReference>
<keyword evidence="8" id="KW-0560">Oxidoreductase</keyword>
<dbReference type="RefSeq" id="WP_095423678.1">
    <property type="nucleotide sequence ID" value="NZ_CP022992.1"/>
</dbReference>
<proteinExistence type="inferred from homology"/>
<accession>A0A248VY20</accession>
<geneLocation type="plasmid" evidence="8 9">
    <name>pBN2</name>
</geneLocation>
<dbReference type="KEGG" id="parb:CJU94_37840"/>
<dbReference type="CDD" id="cd03528">
    <property type="entry name" value="Rieske_RO_ferredoxin"/>
    <property type="match status" value="1"/>
</dbReference>
<evidence type="ECO:0000256" key="1">
    <source>
        <dbReference type="ARBA" id="ARBA00022714"/>
    </source>
</evidence>
<sequence>MQESALFIGNLTDIADQDVSRFNVHGVDIAVYRVGDEVFATSNICTHGKAFLSDGYFENFEIECPLHQGRFDVRSGAALCKPLTEDLATYRVEIVEGHVYLEFPCSNN</sequence>
<keyword evidence="1" id="KW-0001">2Fe-2S</keyword>
<evidence type="ECO:0000256" key="4">
    <source>
        <dbReference type="ARBA" id="ARBA00023014"/>
    </source>
</evidence>
<dbReference type="PANTHER" id="PTHR21496">
    <property type="entry name" value="FERREDOXIN-RELATED"/>
    <property type="match status" value="1"/>
</dbReference>
<evidence type="ECO:0000259" key="7">
    <source>
        <dbReference type="PROSITE" id="PS51296"/>
    </source>
</evidence>
<reference evidence="8 9" key="1">
    <citation type="submission" date="2017-08" db="EMBL/GenBank/DDBJ databases">
        <title>Identification and genetic characteristics of simultaneous BTEX- and naphthalene-degrading Paraburkholderia sp. BN5 isolated from petroleum-contaminated soil.</title>
        <authorList>
            <person name="Lee Y."/>
            <person name="Jeon C.O."/>
        </authorList>
    </citation>
    <scope>NUCLEOTIDE SEQUENCE [LARGE SCALE GENOMIC DNA]</scope>
    <source>
        <strain evidence="8 9">BN5</strain>
        <plasmid evidence="8 9">pBN2</plasmid>
    </source>
</reference>
<dbReference type="PROSITE" id="PS51296">
    <property type="entry name" value="RIESKE"/>
    <property type="match status" value="1"/>
</dbReference>
<dbReference type="Proteomes" id="UP000215158">
    <property type="component" value="Plasmid pBN2"/>
</dbReference>
<keyword evidence="9" id="KW-1185">Reference proteome</keyword>
<dbReference type="OrthoDB" id="9800167at2"/>
<evidence type="ECO:0000313" key="8">
    <source>
        <dbReference type="EMBL" id="ASW03931.1"/>
    </source>
</evidence>
<organism evidence="8 9">
    <name type="scientific">Paraburkholderia aromaticivorans</name>
    <dbReference type="NCBI Taxonomy" id="2026199"/>
    <lineage>
        <taxon>Bacteria</taxon>
        <taxon>Pseudomonadati</taxon>
        <taxon>Pseudomonadota</taxon>
        <taxon>Betaproteobacteria</taxon>
        <taxon>Burkholderiales</taxon>
        <taxon>Burkholderiaceae</taxon>
        <taxon>Paraburkholderia</taxon>
    </lineage>
</organism>
<dbReference type="AlphaFoldDB" id="A0A248VY20"/>
<keyword evidence="4" id="KW-0411">Iron-sulfur</keyword>
<dbReference type="Pfam" id="PF00355">
    <property type="entry name" value="Rieske"/>
    <property type="match status" value="1"/>
</dbReference>
<protein>
    <submittedName>
        <fullName evidence="8">Naphthalene 1,2-dioxygenase</fullName>
    </submittedName>
</protein>
<comment type="cofactor">
    <cofactor evidence="5">
        <name>[2Fe-2S] cluster</name>
        <dbReference type="ChEBI" id="CHEBI:190135"/>
    </cofactor>
</comment>
<feature type="domain" description="Rieske" evidence="7">
    <location>
        <begin position="6"/>
        <end position="101"/>
    </location>
</feature>
<gene>
    <name evidence="8" type="ORF">CJU94_37840</name>
</gene>
<dbReference type="GO" id="GO:0051537">
    <property type="term" value="F:2 iron, 2 sulfur cluster binding"/>
    <property type="evidence" value="ECO:0007669"/>
    <property type="project" value="UniProtKB-KW"/>
</dbReference>
<evidence type="ECO:0000313" key="9">
    <source>
        <dbReference type="Proteomes" id="UP000215158"/>
    </source>
</evidence>
<comment type="similarity">
    <text evidence="6">Belongs to the bacterial ring-hydroxylating dioxygenase ferredoxin component family.</text>
</comment>
<keyword evidence="2" id="KW-0479">Metal-binding</keyword>
<dbReference type="Gene3D" id="2.102.10.10">
    <property type="entry name" value="Rieske [2Fe-2S] iron-sulphur domain"/>
    <property type="match status" value="1"/>
</dbReference>
<keyword evidence="3" id="KW-0408">Iron</keyword>
<dbReference type="InterPro" id="IPR036922">
    <property type="entry name" value="Rieske_2Fe-2S_sf"/>
</dbReference>
<dbReference type="PANTHER" id="PTHR21496:SF0">
    <property type="entry name" value="RIESKE DOMAIN-CONTAINING PROTEIN"/>
    <property type="match status" value="1"/>
</dbReference>
<keyword evidence="8" id="KW-0223">Dioxygenase</keyword>
<dbReference type="GO" id="GO:0051213">
    <property type="term" value="F:dioxygenase activity"/>
    <property type="evidence" value="ECO:0007669"/>
    <property type="project" value="UniProtKB-KW"/>
</dbReference>
<name>A0A248VY20_9BURK</name>
<keyword evidence="8" id="KW-0614">Plasmid</keyword>
<dbReference type="InterPro" id="IPR017941">
    <property type="entry name" value="Rieske_2Fe-2S"/>
</dbReference>
<evidence type="ECO:0000256" key="2">
    <source>
        <dbReference type="ARBA" id="ARBA00022723"/>
    </source>
</evidence>
<dbReference type="SUPFAM" id="SSF50022">
    <property type="entry name" value="ISP domain"/>
    <property type="match status" value="1"/>
</dbReference>